<gene>
    <name evidence="2" type="ORF">Plil01_001844200</name>
</gene>
<dbReference type="AlphaFoldDB" id="A0A9W7D9J0"/>
<organism evidence="2 3">
    <name type="scientific">Phytophthora lilii</name>
    <dbReference type="NCBI Taxonomy" id="2077276"/>
    <lineage>
        <taxon>Eukaryota</taxon>
        <taxon>Sar</taxon>
        <taxon>Stramenopiles</taxon>
        <taxon>Oomycota</taxon>
        <taxon>Peronosporomycetes</taxon>
        <taxon>Peronosporales</taxon>
        <taxon>Peronosporaceae</taxon>
        <taxon>Phytophthora</taxon>
    </lineage>
</organism>
<keyword evidence="1" id="KW-1133">Transmembrane helix</keyword>
<sequence length="135" mass="15108">MRRKLCTSARKVVIVIQCAIWYLAQVVTAECWIGASGKEICSSDPTGFRATWWFFFALLLFASAASGCYDADWGFCRSEDDAVKSRQADLLESGLQLDEKGLNASIVQPLLGMREADKMHQQPIPSPPKPVYRYL</sequence>
<accession>A0A9W7D9J0</accession>
<protein>
    <submittedName>
        <fullName evidence="2">Unnamed protein product</fullName>
    </submittedName>
</protein>
<proteinExistence type="predicted"/>
<keyword evidence="1" id="KW-0812">Transmembrane</keyword>
<feature type="transmembrane region" description="Helical" evidence="1">
    <location>
        <begin position="52"/>
        <end position="69"/>
    </location>
</feature>
<reference evidence="2" key="1">
    <citation type="submission" date="2023-04" db="EMBL/GenBank/DDBJ databases">
        <title>Phytophthora lilii NBRC 32176.</title>
        <authorList>
            <person name="Ichikawa N."/>
            <person name="Sato H."/>
            <person name="Tonouchi N."/>
        </authorList>
    </citation>
    <scope>NUCLEOTIDE SEQUENCE</scope>
    <source>
        <strain evidence="2">NBRC 32176</strain>
    </source>
</reference>
<name>A0A9W7D9J0_9STRA</name>
<comment type="caution">
    <text evidence="2">The sequence shown here is derived from an EMBL/GenBank/DDBJ whole genome shotgun (WGS) entry which is preliminary data.</text>
</comment>
<keyword evidence="3" id="KW-1185">Reference proteome</keyword>
<evidence type="ECO:0000313" key="2">
    <source>
        <dbReference type="EMBL" id="GMF65845.1"/>
    </source>
</evidence>
<dbReference type="EMBL" id="BSXW01012508">
    <property type="protein sequence ID" value="GMF65845.1"/>
    <property type="molecule type" value="Genomic_DNA"/>
</dbReference>
<evidence type="ECO:0000256" key="1">
    <source>
        <dbReference type="SAM" id="Phobius"/>
    </source>
</evidence>
<evidence type="ECO:0000313" key="3">
    <source>
        <dbReference type="Proteomes" id="UP001165083"/>
    </source>
</evidence>
<keyword evidence="1" id="KW-0472">Membrane</keyword>
<dbReference type="OrthoDB" id="124491at2759"/>
<dbReference type="Proteomes" id="UP001165083">
    <property type="component" value="Unassembled WGS sequence"/>
</dbReference>